<dbReference type="Proteomes" id="UP000616201">
    <property type="component" value="Unassembled WGS sequence"/>
</dbReference>
<feature type="transmembrane region" description="Helical" evidence="1">
    <location>
        <begin position="27"/>
        <end position="50"/>
    </location>
</feature>
<feature type="transmembrane region" description="Helical" evidence="1">
    <location>
        <begin position="56"/>
        <end position="82"/>
    </location>
</feature>
<dbReference type="RefSeq" id="WP_196936094.1">
    <property type="nucleotide sequence ID" value="NZ_MU158698.1"/>
</dbReference>
<keyword evidence="3" id="KW-1185">Reference proteome</keyword>
<gene>
    <name evidence="2" type="ORF">C4F49_13270</name>
</gene>
<protein>
    <submittedName>
        <fullName evidence="2">Beta-carotene 15,15'-monooxygenase</fullName>
    </submittedName>
</protein>
<organism evidence="2 3">
    <name type="scientific">Sphingobacterium hungaricum</name>
    <dbReference type="NCBI Taxonomy" id="2082723"/>
    <lineage>
        <taxon>Bacteria</taxon>
        <taxon>Pseudomonadati</taxon>
        <taxon>Bacteroidota</taxon>
        <taxon>Sphingobacteriia</taxon>
        <taxon>Sphingobacteriales</taxon>
        <taxon>Sphingobacteriaceae</taxon>
        <taxon>Sphingobacterium</taxon>
    </lineage>
</organism>
<feature type="transmembrane region" description="Helical" evidence="1">
    <location>
        <begin position="146"/>
        <end position="170"/>
    </location>
</feature>
<evidence type="ECO:0000313" key="2">
    <source>
        <dbReference type="EMBL" id="MBE8714653.1"/>
    </source>
</evidence>
<dbReference type="EMBL" id="PRDK01000007">
    <property type="protein sequence ID" value="MBE8714653.1"/>
    <property type="molecule type" value="Genomic_DNA"/>
</dbReference>
<comment type="caution">
    <text evidence="2">The sequence shown here is derived from an EMBL/GenBank/DDBJ whole genome shotgun (WGS) entry which is preliminary data.</text>
</comment>
<accession>A0A928UX69</accession>
<keyword evidence="1" id="KW-0472">Membrane</keyword>
<name>A0A928UX69_9SPHI</name>
<keyword evidence="1" id="KW-1133">Transmembrane helix</keyword>
<dbReference type="AlphaFoldDB" id="A0A928UX69"/>
<reference evidence="2" key="1">
    <citation type="submission" date="2018-02" db="EMBL/GenBank/DDBJ databases">
        <authorList>
            <person name="Vasarhelyi B.M."/>
            <person name="Deshmukh S."/>
            <person name="Balint B."/>
            <person name="Kukolya J."/>
        </authorList>
    </citation>
    <scope>NUCLEOTIDE SEQUENCE</scope>
    <source>
        <strain evidence="2">KB22</strain>
    </source>
</reference>
<keyword evidence="1" id="KW-0812">Transmembrane</keyword>
<evidence type="ECO:0000313" key="3">
    <source>
        <dbReference type="Proteomes" id="UP000616201"/>
    </source>
</evidence>
<sequence length="263" mass="29920">MIQFLKQCTFSVNDVFQKAFSILTSHYFSVLGLFLLLFITSNFSTTLAFYIQDYSFFLSCLMFIAFVVLYFGIQLTLFKYILRIIDSDNKVKISSIIPTFLEISNYFGGMLLGAVLSPLLIILALALICFPLIYLDSDLVYKLPNIVLSIGLVLIVPFLLRIAFFPFFILDRNVSSYRSLRLSFALTRGNMTKILLILAVFGLMHLLQTYLTYKSYYFMSIGLSVLNSFFVQPLVSVVMAVAYKDMMADYKGGDNPSVLENII</sequence>
<feature type="transmembrane region" description="Helical" evidence="1">
    <location>
        <begin position="217"/>
        <end position="243"/>
    </location>
</feature>
<feature type="transmembrane region" description="Helical" evidence="1">
    <location>
        <begin position="191"/>
        <end position="211"/>
    </location>
</feature>
<evidence type="ECO:0000256" key="1">
    <source>
        <dbReference type="SAM" id="Phobius"/>
    </source>
</evidence>
<proteinExistence type="predicted"/>
<feature type="transmembrane region" description="Helical" evidence="1">
    <location>
        <begin position="103"/>
        <end position="134"/>
    </location>
</feature>